<feature type="chain" id="PRO_5037781717" description="LPXTG cell wall anchor domain-containing protein" evidence="3">
    <location>
        <begin position="35"/>
        <end position="419"/>
    </location>
</feature>
<keyword evidence="5" id="KW-1185">Reference proteome</keyword>
<dbReference type="EMBL" id="JAERTX010000004">
    <property type="protein sequence ID" value="MBM9459172.1"/>
    <property type="molecule type" value="Genomic_DNA"/>
</dbReference>
<sequence length="419" mass="41798">MRAAFRRGFGGALVAGAAALAVAPLPMLTAPASAAPTKVTMEIDCTLPVFNRDFDWTAEVTASAVTDGTNTSLSLAFSDMPGVAPVPVNKQNISGTLVADVDGKSVTMKGTRNVTAASNAPVGAPTVTASIPGSTDPIDVSILTFDMVVAGIEIKCKPETSGAVGAVAVETGTLPTASPTPTVTPTPTPTPTPTKPESTPTKAQGAKKGVPAKGKASFDCKLMTLGSPFKYNPTVTVSGARAKEGDSKVSISAKFSEIPGLAPVPIENGTMKITAAAKIDGKNVSFSHSSTVNAPTYGTVAVPTLTSTVETDNDQVPVEITAFKFDFGEMSGLTVYSDCKGGGKLSRMTVGVGEKAVNEVGDDVAGGGSAGGGTPAAGGSSLPGTGAGAPLAAIGLWAGALALFGAAVFLLVPRSRIQA</sequence>
<dbReference type="AlphaFoldDB" id="A0A938Y4Q8"/>
<dbReference type="RefSeq" id="WP_205290822.1">
    <property type="nucleotide sequence ID" value="NZ_CP074406.1"/>
</dbReference>
<feature type="compositionally biased region" description="Pro residues" evidence="1">
    <location>
        <begin position="182"/>
        <end position="194"/>
    </location>
</feature>
<proteinExistence type="predicted"/>
<comment type="caution">
    <text evidence="4">The sequence shown here is derived from an EMBL/GenBank/DDBJ whole genome shotgun (WGS) entry which is preliminary data.</text>
</comment>
<dbReference type="PROSITE" id="PS51318">
    <property type="entry name" value="TAT"/>
    <property type="match status" value="1"/>
</dbReference>
<keyword evidence="2" id="KW-1133">Transmembrane helix</keyword>
<evidence type="ECO:0000313" key="4">
    <source>
        <dbReference type="EMBL" id="MBM9459172.1"/>
    </source>
</evidence>
<feature type="compositionally biased region" description="Low complexity" evidence="1">
    <location>
        <begin position="195"/>
        <end position="210"/>
    </location>
</feature>
<feature type="region of interest" description="Disordered" evidence="1">
    <location>
        <begin position="172"/>
        <end position="210"/>
    </location>
</feature>
<accession>A0A938Y4Q8</accession>
<evidence type="ECO:0000256" key="1">
    <source>
        <dbReference type="SAM" id="MobiDB-lite"/>
    </source>
</evidence>
<organism evidence="4 5">
    <name type="scientific">Nocardioides faecalis</name>
    <dbReference type="NCBI Taxonomy" id="2803858"/>
    <lineage>
        <taxon>Bacteria</taxon>
        <taxon>Bacillati</taxon>
        <taxon>Actinomycetota</taxon>
        <taxon>Actinomycetes</taxon>
        <taxon>Propionibacteriales</taxon>
        <taxon>Nocardioidaceae</taxon>
        <taxon>Nocardioides</taxon>
    </lineage>
</organism>
<dbReference type="InterPro" id="IPR006311">
    <property type="entry name" value="TAT_signal"/>
</dbReference>
<keyword evidence="2" id="KW-0472">Membrane</keyword>
<evidence type="ECO:0000313" key="5">
    <source>
        <dbReference type="Proteomes" id="UP000663791"/>
    </source>
</evidence>
<evidence type="ECO:0008006" key="6">
    <source>
        <dbReference type="Google" id="ProtNLM"/>
    </source>
</evidence>
<protein>
    <recommendedName>
        <fullName evidence="6">LPXTG cell wall anchor domain-containing protein</fullName>
    </recommendedName>
</protein>
<feature type="signal peptide" evidence="3">
    <location>
        <begin position="1"/>
        <end position="34"/>
    </location>
</feature>
<evidence type="ECO:0000256" key="2">
    <source>
        <dbReference type="SAM" id="Phobius"/>
    </source>
</evidence>
<keyword evidence="2" id="KW-0812">Transmembrane</keyword>
<name>A0A938Y4Q8_9ACTN</name>
<keyword evidence="3" id="KW-0732">Signal</keyword>
<reference evidence="4" key="1">
    <citation type="submission" date="2021-01" db="EMBL/GenBank/DDBJ databases">
        <title>Novel species in genus Nocardioides.</title>
        <authorList>
            <person name="Zhang G."/>
        </authorList>
    </citation>
    <scope>NUCLEOTIDE SEQUENCE</scope>
    <source>
        <strain evidence="4">Zg-536</strain>
    </source>
</reference>
<dbReference type="Proteomes" id="UP000663791">
    <property type="component" value="Unassembled WGS sequence"/>
</dbReference>
<evidence type="ECO:0000256" key="3">
    <source>
        <dbReference type="SAM" id="SignalP"/>
    </source>
</evidence>
<feature type="transmembrane region" description="Helical" evidence="2">
    <location>
        <begin position="391"/>
        <end position="412"/>
    </location>
</feature>
<gene>
    <name evidence="4" type="ORF">JK386_04605</name>
</gene>